<organism evidence="1 2">
    <name type="scientific">Corynebacterium propinquum</name>
    <dbReference type="NCBI Taxonomy" id="43769"/>
    <lineage>
        <taxon>Bacteria</taxon>
        <taxon>Bacillati</taxon>
        <taxon>Actinomycetota</taxon>
        <taxon>Actinomycetes</taxon>
        <taxon>Mycobacteriales</taxon>
        <taxon>Corynebacteriaceae</taxon>
        <taxon>Corynebacterium</taxon>
    </lineage>
</organism>
<evidence type="ECO:0000313" key="2">
    <source>
        <dbReference type="Proteomes" id="UP001243856"/>
    </source>
</evidence>
<proteinExistence type="predicted"/>
<evidence type="ECO:0008006" key="3">
    <source>
        <dbReference type="Google" id="ProtNLM"/>
    </source>
</evidence>
<name>A0ABT7G315_9CORY</name>
<keyword evidence="2" id="KW-1185">Reference proteome</keyword>
<dbReference type="InterPro" id="IPR036597">
    <property type="entry name" value="Fido-like_dom_sf"/>
</dbReference>
<gene>
    <name evidence="1" type="ORF">QPX45_07125</name>
</gene>
<accession>A0ABT7G315</accession>
<comment type="caution">
    <text evidence="1">The sequence shown here is derived from an EMBL/GenBank/DDBJ whole genome shotgun (WGS) entry which is preliminary data.</text>
</comment>
<evidence type="ECO:0000313" key="1">
    <source>
        <dbReference type="EMBL" id="MDK4301015.1"/>
    </source>
</evidence>
<dbReference type="Proteomes" id="UP001243856">
    <property type="component" value="Unassembled WGS sequence"/>
</dbReference>
<sequence>MHNDGWGYESWEDYYIPGTKVVRNKFRSADKPYGEDDPDRLREMEEFVTAVRITMLQLQAISTTRI</sequence>
<dbReference type="EMBL" id="JASNVK010000011">
    <property type="protein sequence ID" value="MDK4301015.1"/>
    <property type="molecule type" value="Genomic_DNA"/>
</dbReference>
<reference evidence="1 2" key="1">
    <citation type="submission" date="2023-05" db="EMBL/GenBank/DDBJ databases">
        <title>Metabolic capabilities are highly conserved among human nasal-associated Corynebacterium species in pangenomic analyses.</title>
        <authorList>
            <person name="Tran T.H."/>
            <person name="Roberts A.Q."/>
            <person name="Escapa I.F."/>
            <person name="Gao W."/>
            <person name="Conlan S."/>
            <person name="Kong H."/>
            <person name="Segre J.A."/>
            <person name="Kelly M.S."/>
            <person name="Lemon K.P."/>
        </authorList>
    </citation>
    <scope>NUCLEOTIDE SEQUENCE [LARGE SCALE GENOMIC DNA]</scope>
    <source>
        <strain evidence="1 2">KPL2811</strain>
    </source>
</reference>
<protein>
    <recommendedName>
        <fullName evidence="3">Type ISP restriction-modification enzyme LLaBIII C-terminal specificity domain-containing protein</fullName>
    </recommendedName>
</protein>
<dbReference type="RefSeq" id="WP_222118048.1">
    <property type="nucleotide sequence ID" value="NZ_JASNVE010000003.1"/>
</dbReference>
<dbReference type="Gene3D" id="1.10.3290.10">
    <property type="entry name" value="Fido-like domain"/>
    <property type="match status" value="1"/>
</dbReference>